<dbReference type="InterPro" id="IPR020864">
    <property type="entry name" value="MACPF"/>
</dbReference>
<proteinExistence type="predicted"/>
<dbReference type="InterPro" id="IPR054586">
    <property type="entry name" value="MACPF_1_fungal"/>
</dbReference>
<gene>
    <name evidence="4" type="ORF">VNI00_010406</name>
    <name evidence="3" type="ORF">VNI00_014469</name>
</gene>
<evidence type="ECO:0000313" key="3">
    <source>
        <dbReference type="EMBL" id="KAK7029592.1"/>
    </source>
</evidence>
<evidence type="ECO:0000313" key="4">
    <source>
        <dbReference type="EMBL" id="KAK7039014.1"/>
    </source>
</evidence>
<evidence type="ECO:0000313" key="5">
    <source>
        <dbReference type="Proteomes" id="UP001383192"/>
    </source>
</evidence>
<accession>A0AAW0BS51</accession>
<feature type="domain" description="MACPF" evidence="2">
    <location>
        <begin position="51"/>
        <end position="377"/>
    </location>
</feature>
<evidence type="ECO:0000259" key="2">
    <source>
        <dbReference type="PROSITE" id="PS51412"/>
    </source>
</evidence>
<dbReference type="Proteomes" id="UP001383192">
    <property type="component" value="Unassembled WGS sequence"/>
</dbReference>
<name>A0AAW0BS51_9AGAR</name>
<keyword evidence="5" id="KW-1185">Reference proteome</keyword>
<dbReference type="Pfam" id="PF18684">
    <property type="entry name" value="PlyB_C"/>
    <property type="match status" value="1"/>
</dbReference>
<protein>
    <recommendedName>
        <fullName evidence="2">MACPF domain-containing protein</fullName>
    </recommendedName>
</protein>
<sequence length="539" mass="58869">MSSTLLQNLASTQSIDVDDLMDSDGPFTVQSIESAISEAAQRFEDTSTPVAPSNAAKPKFKKMASSVDGDTLNDVDKDQARRNKLIDDNNLLKGIVMTPNGPQPSSRELIVRPSTLRPVIDNRATIDTTTVEAEFTQTLMESNYTSVSVKVSTPYVTGSAEYSESSSYKNTENEKTIFMSSRYMFPQGRIDFSIPGSGFANDVQLSPDFTNAITTALAKSTPPEKREALYNVFQEFGQVFRDKVQIGGVLSAHSMDTFSRSENESEVKQDIKVSLEGAVNGWGGGGSAAHGNTSSTLTTKQNRTVNVKYIVNGGDYTKIQDTGAWIATTNQSQHWRVIEVTSVVPVSEMLPEPTKTTVRNLLKPLLGKWVPVEKVPSTSQYPKAIYRPKDAIPAGWYWLGHSADASQALIVKPTFALKAGRNPVTTTGHESSGMTDQPITNLPQYQFLSTYFGGGSYNAPPGSLFAALRPDLFLQGRWELYGDAISTAVYVTKAVPPNDPADECFDLQSVVRVKLPSGSPPKPRWVLKKNVVWLDSGEY</sequence>
<evidence type="ECO:0000256" key="1">
    <source>
        <dbReference type="SAM" id="MobiDB-lite"/>
    </source>
</evidence>
<dbReference type="EMBL" id="JAYKXP010000081">
    <property type="protein sequence ID" value="KAK7029592.1"/>
    <property type="molecule type" value="Genomic_DNA"/>
</dbReference>
<dbReference type="Pfam" id="PF22693">
    <property type="entry name" value="MACPF_1"/>
    <property type="match status" value="1"/>
</dbReference>
<dbReference type="EMBL" id="JAYKXP010000041">
    <property type="protein sequence ID" value="KAK7039014.1"/>
    <property type="molecule type" value="Genomic_DNA"/>
</dbReference>
<dbReference type="AlphaFoldDB" id="A0AAW0BS51"/>
<dbReference type="InterPro" id="IPR040971">
    <property type="entry name" value="PlyB_C"/>
</dbReference>
<comment type="caution">
    <text evidence="3">The sequence shown here is derived from an EMBL/GenBank/DDBJ whole genome shotgun (WGS) entry which is preliminary data.</text>
</comment>
<organism evidence="3 5">
    <name type="scientific">Paramarasmius palmivorus</name>
    <dbReference type="NCBI Taxonomy" id="297713"/>
    <lineage>
        <taxon>Eukaryota</taxon>
        <taxon>Fungi</taxon>
        <taxon>Dikarya</taxon>
        <taxon>Basidiomycota</taxon>
        <taxon>Agaricomycotina</taxon>
        <taxon>Agaricomycetes</taxon>
        <taxon>Agaricomycetidae</taxon>
        <taxon>Agaricales</taxon>
        <taxon>Marasmiineae</taxon>
        <taxon>Marasmiaceae</taxon>
        <taxon>Paramarasmius</taxon>
    </lineage>
</organism>
<reference evidence="3 5" key="1">
    <citation type="submission" date="2024-01" db="EMBL/GenBank/DDBJ databases">
        <title>A draft genome for a cacao thread blight-causing isolate of Paramarasmius palmivorus.</title>
        <authorList>
            <person name="Baruah I.K."/>
            <person name="Bukari Y."/>
            <person name="Amoako-Attah I."/>
            <person name="Meinhardt L.W."/>
            <person name="Bailey B.A."/>
            <person name="Cohen S.P."/>
        </authorList>
    </citation>
    <scope>NUCLEOTIDE SEQUENCE [LARGE SCALE GENOMIC DNA]</scope>
    <source>
        <strain evidence="3 5">GH-12</strain>
    </source>
</reference>
<feature type="region of interest" description="Disordered" evidence="1">
    <location>
        <begin position="43"/>
        <end position="74"/>
    </location>
</feature>
<dbReference type="PROSITE" id="PS51412">
    <property type="entry name" value="MACPF_2"/>
    <property type="match status" value="1"/>
</dbReference>